<gene>
    <name evidence="2" type="ORF">ATZ99_15680</name>
</gene>
<organism evidence="2 3">
    <name type="scientific">Thermovenabulum gondwanense</name>
    <dbReference type="NCBI Taxonomy" id="520767"/>
    <lineage>
        <taxon>Bacteria</taxon>
        <taxon>Bacillati</taxon>
        <taxon>Bacillota</taxon>
        <taxon>Clostridia</taxon>
        <taxon>Thermosediminibacterales</taxon>
        <taxon>Thermosediminibacteraceae</taxon>
        <taxon>Thermovenabulum</taxon>
    </lineage>
</organism>
<keyword evidence="3" id="KW-1185">Reference proteome</keyword>
<dbReference type="InterPro" id="IPR016181">
    <property type="entry name" value="Acyl_CoA_acyltransferase"/>
</dbReference>
<evidence type="ECO:0000313" key="3">
    <source>
        <dbReference type="Proteomes" id="UP000075737"/>
    </source>
</evidence>
<accession>A0A162MF73</accession>
<name>A0A162MF73_9FIRM</name>
<dbReference type="PROSITE" id="PS51186">
    <property type="entry name" value="GNAT"/>
    <property type="match status" value="1"/>
</dbReference>
<dbReference type="GO" id="GO:0016747">
    <property type="term" value="F:acyltransferase activity, transferring groups other than amino-acyl groups"/>
    <property type="evidence" value="ECO:0007669"/>
    <property type="project" value="InterPro"/>
</dbReference>
<dbReference type="OrthoDB" id="9805924at2"/>
<sequence length="151" mass="17733">MAFIRPATEREARILSELAVKSEAYWGYDEEYMEKFKEKYRVTEEYIKNSPVFVLEDKNKILGFYGLLFEKDEVNLEFFYIDADYIGKGYGRMLWGHLVDYCKEKGIKSFTFVTSPEAKGFYIKMGAEYLGEVESLVKKGRIIPGLIYYVK</sequence>
<protein>
    <recommendedName>
        <fullName evidence="1">N-acetyltransferase domain-containing protein</fullName>
    </recommendedName>
</protein>
<dbReference type="EMBL" id="LOHZ01000033">
    <property type="protein sequence ID" value="KYO65532.1"/>
    <property type="molecule type" value="Genomic_DNA"/>
</dbReference>
<feature type="domain" description="N-acetyltransferase" evidence="1">
    <location>
        <begin position="2"/>
        <end position="151"/>
    </location>
</feature>
<dbReference type="Proteomes" id="UP000075737">
    <property type="component" value="Unassembled WGS sequence"/>
</dbReference>
<dbReference type="SUPFAM" id="SSF55729">
    <property type="entry name" value="Acyl-CoA N-acyltransferases (Nat)"/>
    <property type="match status" value="1"/>
</dbReference>
<dbReference type="STRING" id="520767.ATZ99_15680"/>
<dbReference type="InterPro" id="IPR000182">
    <property type="entry name" value="GNAT_dom"/>
</dbReference>
<reference evidence="2 3" key="1">
    <citation type="submission" date="2015-12" db="EMBL/GenBank/DDBJ databases">
        <title>Draft genome of Thermovenabulum gondwanense isolated from a red thermophilic microbial mat colonisisng an outflow channel of a bore well.</title>
        <authorList>
            <person name="Patel B.K."/>
        </authorList>
    </citation>
    <scope>NUCLEOTIDE SEQUENCE [LARGE SCALE GENOMIC DNA]</scope>
    <source>
        <strain evidence="2 3">R270</strain>
    </source>
</reference>
<dbReference type="CDD" id="cd04301">
    <property type="entry name" value="NAT_SF"/>
    <property type="match status" value="1"/>
</dbReference>
<evidence type="ECO:0000313" key="2">
    <source>
        <dbReference type="EMBL" id="KYO65532.1"/>
    </source>
</evidence>
<comment type="caution">
    <text evidence="2">The sequence shown here is derived from an EMBL/GenBank/DDBJ whole genome shotgun (WGS) entry which is preliminary data.</text>
</comment>
<dbReference type="Gene3D" id="3.40.630.30">
    <property type="match status" value="1"/>
</dbReference>
<dbReference type="Pfam" id="PF00583">
    <property type="entry name" value="Acetyltransf_1"/>
    <property type="match status" value="1"/>
</dbReference>
<proteinExistence type="predicted"/>
<evidence type="ECO:0000259" key="1">
    <source>
        <dbReference type="PROSITE" id="PS51186"/>
    </source>
</evidence>
<dbReference type="AlphaFoldDB" id="A0A162MF73"/>